<evidence type="ECO:0000256" key="6">
    <source>
        <dbReference type="ARBA" id="ARBA00023136"/>
    </source>
</evidence>
<accession>D3PUB1</accession>
<feature type="transmembrane region" description="Helical" evidence="8">
    <location>
        <begin position="60"/>
        <end position="82"/>
    </location>
</feature>
<evidence type="ECO:0000256" key="5">
    <source>
        <dbReference type="ARBA" id="ARBA00022989"/>
    </source>
</evidence>
<reference evidence="10 11" key="1">
    <citation type="journal article" date="2009" name="Stand. Genomic Sci.">
        <title>Complete genome sequence of Stackebrandtia nassauensis type strain (LLR-40K-21).</title>
        <authorList>
            <person name="Munk C."/>
            <person name="Lapidus A."/>
            <person name="Copeland A."/>
            <person name="Jando M."/>
            <person name="Mayilraj S."/>
            <person name="Glavina Del Rio T."/>
            <person name="Nolan M."/>
            <person name="Chen F."/>
            <person name="Lucas S."/>
            <person name="Tice H."/>
            <person name="Cheng J.F."/>
            <person name="Han C."/>
            <person name="Detter J.C."/>
            <person name="Bruce D."/>
            <person name="Goodwin L."/>
            <person name="Chain P."/>
            <person name="Pitluck S."/>
            <person name="Goker M."/>
            <person name="Ovchinikova G."/>
            <person name="Pati A."/>
            <person name="Ivanova N."/>
            <person name="Mavromatis K."/>
            <person name="Chen A."/>
            <person name="Palaniappan K."/>
            <person name="Land M."/>
            <person name="Hauser L."/>
            <person name="Chang Y.J."/>
            <person name="Jeffries C.D."/>
            <person name="Bristow J."/>
            <person name="Eisen J.A."/>
            <person name="Markowitz V."/>
            <person name="Hugenholtz P."/>
            <person name="Kyrpides N.C."/>
            <person name="Klenk H.P."/>
        </authorList>
    </citation>
    <scope>NUCLEOTIDE SEQUENCE [LARGE SCALE GENOMIC DNA]</scope>
    <source>
        <strain evidence="11">DSM 44728 / CIP 108903 / NRRL B-16338 / NBRC 102104 / LLR-40K-21</strain>
    </source>
</reference>
<evidence type="ECO:0000256" key="7">
    <source>
        <dbReference type="SAM" id="MobiDB-lite"/>
    </source>
</evidence>
<feature type="compositionally biased region" description="Gly residues" evidence="7">
    <location>
        <begin position="217"/>
        <end position="235"/>
    </location>
</feature>
<keyword evidence="4 8" id="KW-0812">Transmembrane</keyword>
<keyword evidence="11" id="KW-1185">Reference proteome</keyword>
<evidence type="ECO:0000313" key="11">
    <source>
        <dbReference type="Proteomes" id="UP000000844"/>
    </source>
</evidence>
<protein>
    <submittedName>
        <fullName evidence="10">SNARE associated Golgi protein-like protein</fullName>
    </submittedName>
</protein>
<keyword evidence="3" id="KW-1003">Cell membrane</keyword>
<dbReference type="PANTHER" id="PTHR42709:SF6">
    <property type="entry name" value="UNDECAPRENYL PHOSPHATE TRANSPORTER A"/>
    <property type="match status" value="1"/>
</dbReference>
<keyword evidence="5 8" id="KW-1133">Transmembrane helix</keyword>
<gene>
    <name evidence="10" type="ordered locus">Snas_1349</name>
</gene>
<dbReference type="HOGENOM" id="CLU_044208_1_1_11"/>
<dbReference type="Proteomes" id="UP000000844">
    <property type="component" value="Chromosome"/>
</dbReference>
<proteinExistence type="inferred from homology"/>
<dbReference type="OrthoDB" id="9813426at2"/>
<name>D3PUB1_STANL</name>
<organism evidence="10 11">
    <name type="scientific">Stackebrandtia nassauensis (strain DSM 44728 / CIP 108903 / NRRL B-16338 / NBRC 102104 / LLR-40K-21)</name>
    <dbReference type="NCBI Taxonomy" id="446470"/>
    <lineage>
        <taxon>Bacteria</taxon>
        <taxon>Bacillati</taxon>
        <taxon>Actinomycetota</taxon>
        <taxon>Actinomycetes</taxon>
        <taxon>Glycomycetales</taxon>
        <taxon>Glycomycetaceae</taxon>
        <taxon>Stackebrandtia</taxon>
    </lineage>
</organism>
<dbReference type="AlphaFoldDB" id="D3PUB1"/>
<dbReference type="KEGG" id="sna:Snas_1349"/>
<feature type="region of interest" description="Disordered" evidence="7">
    <location>
        <begin position="209"/>
        <end position="241"/>
    </location>
</feature>
<dbReference type="PANTHER" id="PTHR42709">
    <property type="entry name" value="ALKALINE PHOSPHATASE LIKE PROTEIN"/>
    <property type="match status" value="1"/>
</dbReference>
<dbReference type="EMBL" id="CP001778">
    <property type="protein sequence ID" value="ADD41057.1"/>
    <property type="molecule type" value="Genomic_DNA"/>
</dbReference>
<evidence type="ECO:0000256" key="1">
    <source>
        <dbReference type="ARBA" id="ARBA00004651"/>
    </source>
</evidence>
<dbReference type="InterPro" id="IPR051311">
    <property type="entry name" value="DedA_domain"/>
</dbReference>
<feature type="transmembrane region" description="Helical" evidence="8">
    <location>
        <begin position="147"/>
        <end position="167"/>
    </location>
</feature>
<dbReference type="RefSeq" id="WP_013016628.1">
    <property type="nucleotide sequence ID" value="NC_013947.1"/>
</dbReference>
<feature type="domain" description="VTT" evidence="9">
    <location>
        <begin position="40"/>
        <end position="167"/>
    </location>
</feature>
<evidence type="ECO:0000313" key="10">
    <source>
        <dbReference type="EMBL" id="ADD41057.1"/>
    </source>
</evidence>
<dbReference type="GO" id="GO:0005886">
    <property type="term" value="C:plasma membrane"/>
    <property type="evidence" value="ECO:0007669"/>
    <property type="project" value="UniProtKB-SubCell"/>
</dbReference>
<dbReference type="STRING" id="446470.Snas_1349"/>
<dbReference type="Pfam" id="PF09335">
    <property type="entry name" value="VTT_dom"/>
    <property type="match status" value="1"/>
</dbReference>
<evidence type="ECO:0000256" key="2">
    <source>
        <dbReference type="ARBA" id="ARBA00010792"/>
    </source>
</evidence>
<sequence length="241" mass="25840">MTTTEGVLGQITDWATSLMETMGGPGAGLAIALENLFPPIPSEVILPLAGFTAGQGKMNLFSAIIWTTAGSLVGAVALYYIGMVMGRDRIVRLAVKLPLIKLSDIEKTEAWFGKHGGKAVFFGRFIPIFRSFISIPAGLEKMAMPKFLLYTAGGSLIWNSIFILLGYKLGEHWEVVEEYVGAYSKGVIAVVLIAVVVFVVLRIRSMRRDRGEEEGPGDGGGDDATGGPQPQGGGVYRSRNV</sequence>
<comment type="similarity">
    <text evidence="2">Belongs to the DedA family.</text>
</comment>
<dbReference type="eggNOG" id="COG0586">
    <property type="taxonomic scope" value="Bacteria"/>
</dbReference>
<dbReference type="InterPro" id="IPR032816">
    <property type="entry name" value="VTT_dom"/>
</dbReference>
<evidence type="ECO:0000256" key="8">
    <source>
        <dbReference type="SAM" id="Phobius"/>
    </source>
</evidence>
<comment type="subcellular location">
    <subcellularLocation>
        <location evidence="1">Cell membrane</location>
        <topology evidence="1">Multi-pass membrane protein</topology>
    </subcellularLocation>
</comment>
<keyword evidence="6 8" id="KW-0472">Membrane</keyword>
<evidence type="ECO:0000259" key="9">
    <source>
        <dbReference type="Pfam" id="PF09335"/>
    </source>
</evidence>
<evidence type="ECO:0000256" key="4">
    <source>
        <dbReference type="ARBA" id="ARBA00022692"/>
    </source>
</evidence>
<feature type="transmembrane region" description="Helical" evidence="8">
    <location>
        <begin position="179"/>
        <end position="201"/>
    </location>
</feature>
<evidence type="ECO:0000256" key="3">
    <source>
        <dbReference type="ARBA" id="ARBA00022475"/>
    </source>
</evidence>